<dbReference type="Gene3D" id="1.20.1250.20">
    <property type="entry name" value="MFS general substrate transporter like domains"/>
    <property type="match status" value="1"/>
</dbReference>
<dbReference type="Pfam" id="PF00083">
    <property type="entry name" value="Sugar_tr"/>
    <property type="match status" value="1"/>
</dbReference>
<dbReference type="OrthoDB" id="6612291at2759"/>
<protein>
    <submittedName>
        <fullName evidence="10">MFS transporter, SP family, general alpha glucoside:H+ symporter</fullName>
    </submittedName>
</protein>
<dbReference type="FunFam" id="1.20.1250.20:FF:000078">
    <property type="entry name" value="MFS maltose transporter, putative"/>
    <property type="match status" value="1"/>
</dbReference>
<evidence type="ECO:0000313" key="10">
    <source>
        <dbReference type="EMBL" id="KXH34382.1"/>
    </source>
</evidence>
<feature type="transmembrane region" description="Helical" evidence="8">
    <location>
        <begin position="374"/>
        <end position="392"/>
    </location>
</feature>
<keyword evidence="4 8" id="KW-0812">Transmembrane</keyword>
<reference evidence="10 11" key="1">
    <citation type="submission" date="2014-02" db="EMBL/GenBank/DDBJ databases">
        <title>The genome sequence of Colletotrichum simmondsii CBS122122.</title>
        <authorList>
            <person name="Baroncelli R."/>
            <person name="Thon M.R."/>
        </authorList>
    </citation>
    <scope>NUCLEOTIDE SEQUENCE [LARGE SCALE GENOMIC DNA]</scope>
    <source>
        <strain evidence="10 11">CBS122122</strain>
    </source>
</reference>
<keyword evidence="6 8" id="KW-0472">Membrane</keyword>
<gene>
    <name evidence="10" type="ORF">CSIM01_00293</name>
</gene>
<feature type="transmembrane region" description="Helical" evidence="8">
    <location>
        <begin position="398"/>
        <end position="423"/>
    </location>
</feature>
<dbReference type="SUPFAM" id="SSF103473">
    <property type="entry name" value="MFS general substrate transporter"/>
    <property type="match status" value="1"/>
</dbReference>
<dbReference type="InterPro" id="IPR050360">
    <property type="entry name" value="MFS_Sugar_Transporters"/>
</dbReference>
<evidence type="ECO:0000256" key="6">
    <source>
        <dbReference type="ARBA" id="ARBA00023136"/>
    </source>
</evidence>
<feature type="transmembrane region" description="Helical" evidence="8">
    <location>
        <begin position="105"/>
        <end position="124"/>
    </location>
</feature>
<evidence type="ECO:0000256" key="3">
    <source>
        <dbReference type="ARBA" id="ARBA00022448"/>
    </source>
</evidence>
<comment type="subcellular location">
    <subcellularLocation>
        <location evidence="1">Membrane</location>
        <topology evidence="1">Multi-pass membrane protein</topology>
    </subcellularLocation>
</comment>
<evidence type="ECO:0000256" key="4">
    <source>
        <dbReference type="ARBA" id="ARBA00022692"/>
    </source>
</evidence>
<feature type="transmembrane region" description="Helical" evidence="8">
    <location>
        <begin position="136"/>
        <end position="159"/>
    </location>
</feature>
<feature type="transmembrane region" description="Helical" evidence="8">
    <location>
        <begin position="345"/>
        <end position="362"/>
    </location>
</feature>
<comment type="caution">
    <text evidence="10">The sequence shown here is derived from an EMBL/GenBank/DDBJ whole genome shotgun (WGS) entry which is preliminary data.</text>
</comment>
<dbReference type="InterPro" id="IPR036259">
    <property type="entry name" value="MFS_trans_sf"/>
</dbReference>
<organism evidence="10 11">
    <name type="scientific">Colletotrichum simmondsii</name>
    <dbReference type="NCBI Taxonomy" id="703756"/>
    <lineage>
        <taxon>Eukaryota</taxon>
        <taxon>Fungi</taxon>
        <taxon>Dikarya</taxon>
        <taxon>Ascomycota</taxon>
        <taxon>Pezizomycotina</taxon>
        <taxon>Sordariomycetes</taxon>
        <taxon>Hypocreomycetidae</taxon>
        <taxon>Glomerellales</taxon>
        <taxon>Glomerellaceae</taxon>
        <taxon>Colletotrichum</taxon>
        <taxon>Colletotrichum acutatum species complex</taxon>
    </lineage>
</organism>
<evidence type="ECO:0000256" key="7">
    <source>
        <dbReference type="RuleBase" id="RU003346"/>
    </source>
</evidence>
<dbReference type="PANTHER" id="PTHR48022:SF53">
    <property type="entry name" value="ALPHA-GLUCOSIDE TRANSPORTER, PUTATIVE (AFU_ORTHOLOGUE AFUA_3G01700)-RELATED"/>
    <property type="match status" value="1"/>
</dbReference>
<feature type="transmembrane region" description="Helical" evidence="8">
    <location>
        <begin position="51"/>
        <end position="68"/>
    </location>
</feature>
<dbReference type="EMBL" id="JFBX01000586">
    <property type="protein sequence ID" value="KXH34382.1"/>
    <property type="molecule type" value="Genomic_DNA"/>
</dbReference>
<comment type="similarity">
    <text evidence="2 7">Belongs to the major facilitator superfamily. Sugar transporter (TC 2.A.1.1) family.</text>
</comment>
<dbReference type="InterPro" id="IPR005828">
    <property type="entry name" value="MFS_sugar_transport-like"/>
</dbReference>
<evidence type="ECO:0000256" key="8">
    <source>
        <dbReference type="SAM" id="Phobius"/>
    </source>
</evidence>
<evidence type="ECO:0000256" key="1">
    <source>
        <dbReference type="ARBA" id="ARBA00004141"/>
    </source>
</evidence>
<dbReference type="InterPro" id="IPR003663">
    <property type="entry name" value="Sugar/inositol_transpt"/>
</dbReference>
<dbReference type="NCBIfam" id="TIGR00879">
    <property type="entry name" value="SP"/>
    <property type="match status" value="1"/>
</dbReference>
<feature type="domain" description="Major facilitator superfamily (MFS) profile" evidence="9">
    <location>
        <begin position="55"/>
        <end position="492"/>
    </location>
</feature>
<evidence type="ECO:0000313" key="11">
    <source>
        <dbReference type="Proteomes" id="UP000070328"/>
    </source>
</evidence>
<feature type="transmembrane region" description="Helical" evidence="8">
    <location>
        <begin position="191"/>
        <end position="214"/>
    </location>
</feature>
<feature type="transmembrane region" description="Helical" evidence="8">
    <location>
        <begin position="226"/>
        <end position="243"/>
    </location>
</feature>
<accession>A0A135SEP4</accession>
<dbReference type="Proteomes" id="UP000070328">
    <property type="component" value="Unassembled WGS sequence"/>
</dbReference>
<dbReference type="GO" id="GO:0005351">
    <property type="term" value="F:carbohydrate:proton symporter activity"/>
    <property type="evidence" value="ECO:0007669"/>
    <property type="project" value="TreeGrafter"/>
</dbReference>
<sequence>MAASNVTVAQGHLDKIDIVSPEFKKMVEDAKASNEADAQLKVREALKKYKAAMFWAMLLSVALIMEGFDGNMMSSFYGQAQFQARFGTYSEKEGKNLIPTQWQTGLSNSSAVSQLLGLVINAWAQDRFGSRKTLMFFMVIMALAIFIPFFSTSLTMLAIGQFACGIPWGVFQTLSTTYASELVPTVLRPYVTAWVCMCWGFGLTISAGILRVVLTVPGDWGWRLPISLQWIWPLPLFIAAYFAPESPWNAVRRGNIEEARKSLRRLRNADGNNDHEVETTLAYIRYTTELERAETENANFTDCFKGTNLRRTEICAMGDSTGRGFAILFLQSAGFSVEQSFDLNISLNACFIIGGFICWLLFPHFGRATIYMSGLTYMFFSLIVIGGLGFAHSSAARLAIGIVMIVCQLVNVITIGPVAYPIVAETPSGKLRYKTITIGRFAYVCTGIVNNIITPRMISPDDWNWGAKAALFYAGTNLLCNIWCWFRLPETKDRPFGEIDLLFDNKVPARKWKYTNVDQFADNERHMSKEKHDIVTTTTVENA</sequence>
<feature type="transmembrane region" description="Helical" evidence="8">
    <location>
        <begin position="435"/>
        <end position="453"/>
    </location>
</feature>
<dbReference type="PANTHER" id="PTHR48022">
    <property type="entry name" value="PLASTIDIC GLUCOSE TRANSPORTER 4"/>
    <property type="match status" value="1"/>
</dbReference>
<evidence type="ECO:0000256" key="5">
    <source>
        <dbReference type="ARBA" id="ARBA00022989"/>
    </source>
</evidence>
<dbReference type="PROSITE" id="PS50850">
    <property type="entry name" value="MFS"/>
    <property type="match status" value="1"/>
</dbReference>
<dbReference type="GO" id="GO:0016020">
    <property type="term" value="C:membrane"/>
    <property type="evidence" value="ECO:0007669"/>
    <property type="project" value="UniProtKB-SubCell"/>
</dbReference>
<keyword evidence="5 8" id="KW-1133">Transmembrane helix</keyword>
<evidence type="ECO:0000256" key="2">
    <source>
        <dbReference type="ARBA" id="ARBA00010992"/>
    </source>
</evidence>
<dbReference type="InterPro" id="IPR020846">
    <property type="entry name" value="MFS_dom"/>
</dbReference>
<proteinExistence type="inferred from homology"/>
<name>A0A135SEP4_9PEZI</name>
<dbReference type="AlphaFoldDB" id="A0A135SEP4"/>
<evidence type="ECO:0000259" key="9">
    <source>
        <dbReference type="PROSITE" id="PS50850"/>
    </source>
</evidence>
<feature type="transmembrane region" description="Helical" evidence="8">
    <location>
        <begin position="465"/>
        <end position="486"/>
    </location>
</feature>
<keyword evidence="3 7" id="KW-0813">Transport</keyword>
<keyword evidence="11" id="KW-1185">Reference proteome</keyword>